<evidence type="ECO:0000256" key="4">
    <source>
        <dbReference type="ARBA" id="ARBA00022980"/>
    </source>
</evidence>
<accession>A0A507DYI2</accession>
<protein>
    <recommendedName>
        <fullName evidence="7">Ribosomal protein</fullName>
    </recommendedName>
</protein>
<dbReference type="Pfam" id="PF00444">
    <property type="entry name" value="Ribosomal_L36"/>
    <property type="match status" value="1"/>
</dbReference>
<keyword evidence="5" id="KW-0496">Mitochondrion</keyword>
<evidence type="ECO:0000313" key="8">
    <source>
        <dbReference type="EMBL" id="TPX56859.1"/>
    </source>
</evidence>
<keyword evidence="9" id="KW-1185">Reference proteome</keyword>
<name>A0A507DYI2_9FUNG</name>
<dbReference type="GO" id="GO:0003735">
    <property type="term" value="F:structural constituent of ribosome"/>
    <property type="evidence" value="ECO:0007669"/>
    <property type="project" value="InterPro"/>
</dbReference>
<comment type="subcellular location">
    <subcellularLocation>
        <location evidence="1">Mitochondrion</location>
    </subcellularLocation>
</comment>
<dbReference type="InterPro" id="IPR000473">
    <property type="entry name" value="Ribosomal_bL36"/>
</dbReference>
<evidence type="ECO:0000256" key="5">
    <source>
        <dbReference type="ARBA" id="ARBA00023128"/>
    </source>
</evidence>
<reference evidence="8 9" key="1">
    <citation type="journal article" date="2019" name="Sci. Rep.">
        <title>Comparative genomics of chytrid fungi reveal insights into the obligate biotrophic and pathogenic lifestyle of Synchytrium endobioticum.</title>
        <authorList>
            <person name="van de Vossenberg B.T.L.H."/>
            <person name="Warris S."/>
            <person name="Nguyen H.D.T."/>
            <person name="van Gent-Pelzer M.P.E."/>
            <person name="Joly D.L."/>
            <person name="van de Geest H.C."/>
            <person name="Bonants P.J.M."/>
            <person name="Smith D.S."/>
            <person name="Levesque C.A."/>
            <person name="van der Lee T.A.J."/>
        </authorList>
    </citation>
    <scope>NUCLEOTIDE SEQUENCE [LARGE SCALE GENOMIC DNA]</scope>
    <source>
        <strain evidence="8 9">CBS 675.73</strain>
    </source>
</reference>
<dbReference type="InterPro" id="IPR052143">
    <property type="entry name" value="Mitoribosomal_bL36m"/>
</dbReference>
<sequence>MSLAMLPRMPGGMHATKATATIATTACTATQRALSTAQTWGSLANKSTNIIRTNTNILANNKMDTSGSSSLLANASSLSQTVGIAVATASFGVRCFKSKSALRLRCPHCFFAKRGGKLRVICKDNPKHKQVQM</sequence>
<dbReference type="AlphaFoldDB" id="A0A507DYI2"/>
<dbReference type="InterPro" id="IPR035977">
    <property type="entry name" value="Ribosomal_bL36_sp"/>
</dbReference>
<dbReference type="NCBIfam" id="TIGR01022">
    <property type="entry name" value="rpmJ_bact"/>
    <property type="match status" value="1"/>
</dbReference>
<evidence type="ECO:0000256" key="7">
    <source>
        <dbReference type="RuleBase" id="RU000570"/>
    </source>
</evidence>
<keyword evidence="6 7" id="KW-0687">Ribonucleoprotein</keyword>
<keyword evidence="3" id="KW-0809">Transit peptide</keyword>
<evidence type="ECO:0000313" key="9">
    <source>
        <dbReference type="Proteomes" id="UP000320333"/>
    </source>
</evidence>
<dbReference type="PANTHER" id="PTHR46909">
    <property type="entry name" value="39S RIBOSOMAL PROTEIN L36, MITOCHONDRIAL"/>
    <property type="match status" value="1"/>
</dbReference>
<comment type="similarity">
    <text evidence="2 7">Belongs to the bacterial ribosomal protein bL36 family.</text>
</comment>
<dbReference type="SUPFAM" id="SSF57840">
    <property type="entry name" value="Ribosomal protein L36"/>
    <property type="match status" value="1"/>
</dbReference>
<evidence type="ECO:0000256" key="6">
    <source>
        <dbReference type="ARBA" id="ARBA00023274"/>
    </source>
</evidence>
<keyword evidence="4 7" id="KW-0689">Ribosomal protein</keyword>
<dbReference type="GO" id="GO:0005762">
    <property type="term" value="C:mitochondrial large ribosomal subunit"/>
    <property type="evidence" value="ECO:0007669"/>
    <property type="project" value="TreeGrafter"/>
</dbReference>
<dbReference type="EMBL" id="QEAP01000787">
    <property type="protein sequence ID" value="TPX56859.1"/>
    <property type="molecule type" value="Genomic_DNA"/>
</dbReference>
<dbReference type="STRING" id="246404.A0A507DYI2"/>
<evidence type="ECO:0000256" key="1">
    <source>
        <dbReference type="ARBA" id="ARBA00004173"/>
    </source>
</evidence>
<dbReference type="PANTHER" id="PTHR46909:SF1">
    <property type="entry name" value="LARGE RIBOSOMAL SUBUNIT PROTEIN BL36M"/>
    <property type="match status" value="1"/>
</dbReference>
<evidence type="ECO:0000256" key="3">
    <source>
        <dbReference type="ARBA" id="ARBA00022946"/>
    </source>
</evidence>
<dbReference type="Proteomes" id="UP000320333">
    <property type="component" value="Unassembled WGS sequence"/>
</dbReference>
<evidence type="ECO:0000256" key="2">
    <source>
        <dbReference type="ARBA" id="ARBA00007645"/>
    </source>
</evidence>
<dbReference type="GO" id="GO:0006412">
    <property type="term" value="P:translation"/>
    <property type="evidence" value="ECO:0007669"/>
    <property type="project" value="InterPro"/>
</dbReference>
<gene>
    <name evidence="8" type="ORF">CcCBS67573_g09310</name>
</gene>
<dbReference type="OrthoDB" id="10265903at2759"/>
<proteinExistence type="inferred from homology"/>
<comment type="caution">
    <text evidence="8">The sequence shown here is derived from an EMBL/GenBank/DDBJ whole genome shotgun (WGS) entry which is preliminary data.</text>
</comment>
<organism evidence="8 9">
    <name type="scientific">Chytriomyces confervae</name>
    <dbReference type="NCBI Taxonomy" id="246404"/>
    <lineage>
        <taxon>Eukaryota</taxon>
        <taxon>Fungi</taxon>
        <taxon>Fungi incertae sedis</taxon>
        <taxon>Chytridiomycota</taxon>
        <taxon>Chytridiomycota incertae sedis</taxon>
        <taxon>Chytridiomycetes</taxon>
        <taxon>Chytridiales</taxon>
        <taxon>Chytriomycetaceae</taxon>
        <taxon>Chytriomyces</taxon>
    </lineage>
</organism>